<dbReference type="Proteomes" id="UP000321662">
    <property type="component" value="Unassembled WGS sequence"/>
</dbReference>
<gene>
    <name evidence="2" type="ORF">AKA01nite_13520</name>
</gene>
<feature type="domain" description="Pyridoxamine 5'-phosphate oxidase N-terminal" evidence="1">
    <location>
        <begin position="13"/>
        <end position="114"/>
    </location>
</feature>
<dbReference type="RefSeq" id="WP_146924556.1">
    <property type="nucleotide sequence ID" value="NZ_BJUY01000018.1"/>
</dbReference>
<name>A0A511AU60_9LACT</name>
<evidence type="ECO:0000259" key="1">
    <source>
        <dbReference type="Pfam" id="PF01243"/>
    </source>
</evidence>
<dbReference type="OrthoDB" id="2220294at2"/>
<protein>
    <recommendedName>
        <fullName evidence="1">Pyridoxamine 5'-phosphate oxidase N-terminal domain-containing protein</fullName>
    </recommendedName>
</protein>
<organism evidence="2 3">
    <name type="scientific">Alkalibacterium kapii</name>
    <dbReference type="NCBI Taxonomy" id="426704"/>
    <lineage>
        <taxon>Bacteria</taxon>
        <taxon>Bacillati</taxon>
        <taxon>Bacillota</taxon>
        <taxon>Bacilli</taxon>
        <taxon>Lactobacillales</taxon>
        <taxon>Carnobacteriaceae</taxon>
        <taxon>Alkalibacterium</taxon>
    </lineage>
</organism>
<sequence>MKVNDILRILKDDIKVGIFASVDAENKPHARHIHIGVANEKGIFFMTDPKTDFYKQIKQNPYVAITAKTEETYLIQVIRIEGKVREVGRERLEEMLAGNPYVKHVYPDKEDQQGACVFQLYEGDGFYHSMTQGHRYTFEIKADDIEQ</sequence>
<accession>A0A511AU60</accession>
<dbReference type="SUPFAM" id="SSF50475">
    <property type="entry name" value="FMN-binding split barrel"/>
    <property type="match status" value="1"/>
</dbReference>
<keyword evidence="3" id="KW-1185">Reference proteome</keyword>
<dbReference type="Gene3D" id="2.30.110.10">
    <property type="entry name" value="Electron Transport, Fmn-binding Protein, Chain A"/>
    <property type="match status" value="1"/>
</dbReference>
<evidence type="ECO:0000313" key="3">
    <source>
        <dbReference type="Proteomes" id="UP000321662"/>
    </source>
</evidence>
<evidence type="ECO:0000313" key="2">
    <source>
        <dbReference type="EMBL" id="GEK91730.1"/>
    </source>
</evidence>
<proteinExistence type="predicted"/>
<reference evidence="2 3" key="1">
    <citation type="submission" date="2019-07" db="EMBL/GenBank/DDBJ databases">
        <title>Whole genome shotgun sequence of Alkalibacterium kapii NBRC 103247.</title>
        <authorList>
            <person name="Hosoyama A."/>
            <person name="Uohara A."/>
            <person name="Ohji S."/>
            <person name="Ichikawa N."/>
        </authorList>
    </citation>
    <scope>NUCLEOTIDE SEQUENCE [LARGE SCALE GENOMIC DNA]</scope>
    <source>
        <strain evidence="2 3">NBRC 103247</strain>
    </source>
</reference>
<comment type="caution">
    <text evidence="2">The sequence shown here is derived from an EMBL/GenBank/DDBJ whole genome shotgun (WGS) entry which is preliminary data.</text>
</comment>
<dbReference type="Pfam" id="PF01243">
    <property type="entry name" value="PNPOx_N"/>
    <property type="match status" value="1"/>
</dbReference>
<dbReference type="InterPro" id="IPR011576">
    <property type="entry name" value="Pyridox_Oxase_N"/>
</dbReference>
<dbReference type="AlphaFoldDB" id="A0A511AU60"/>
<dbReference type="InterPro" id="IPR012349">
    <property type="entry name" value="Split_barrel_FMN-bd"/>
</dbReference>
<dbReference type="EMBL" id="BJUY01000018">
    <property type="protein sequence ID" value="GEK91730.1"/>
    <property type="molecule type" value="Genomic_DNA"/>
</dbReference>